<keyword evidence="5" id="KW-0520">NAD</keyword>
<evidence type="ECO:0000256" key="3">
    <source>
        <dbReference type="ARBA" id="ARBA00008178"/>
    </source>
</evidence>
<evidence type="ECO:0000256" key="2">
    <source>
        <dbReference type="ARBA" id="ARBA00001911"/>
    </source>
</evidence>
<evidence type="ECO:0000313" key="10">
    <source>
        <dbReference type="Proteomes" id="UP000258102"/>
    </source>
</evidence>
<comment type="cofactor">
    <cofactor evidence="2 7">
        <name>NAD(+)</name>
        <dbReference type="ChEBI" id="CHEBI:57540"/>
    </cofactor>
</comment>
<dbReference type="Gene3D" id="3.40.50.720">
    <property type="entry name" value="NAD(P)-binding Rossmann-like Domain"/>
    <property type="match status" value="1"/>
</dbReference>
<feature type="domain" description="NAD(P)-binding" evidence="8">
    <location>
        <begin position="14"/>
        <end position="337"/>
    </location>
</feature>
<reference evidence="9 10" key="1">
    <citation type="submission" date="2018-08" db="EMBL/GenBank/DDBJ databases">
        <title>Whole Genome Sequences of Two Pseudoalteromonas piscicida Strains, DE1-A and DE2-A, which Exhibit Strong Antibacterial Activity against Vibrio vulnificus.</title>
        <authorList>
            <person name="Richards G.P."/>
            <person name="Needleman D.S."/>
            <person name="Watson M.A."/>
            <person name="Polson S.W."/>
        </authorList>
    </citation>
    <scope>NUCLEOTIDE SEQUENCE [LARGE SCALE GENOMIC DNA]</scope>
    <source>
        <strain evidence="9 10">DE2-A</strain>
    </source>
</reference>
<gene>
    <name evidence="9" type="primary">rfbB</name>
    <name evidence="9" type="ORF">D0511_03075</name>
</gene>
<evidence type="ECO:0000256" key="7">
    <source>
        <dbReference type="RuleBase" id="RU004473"/>
    </source>
</evidence>
<dbReference type="InterPro" id="IPR005888">
    <property type="entry name" value="dTDP_Gluc_deHydtase"/>
</dbReference>
<dbReference type="EMBL" id="CP031761">
    <property type="protein sequence ID" value="AXR01163.1"/>
    <property type="molecule type" value="Genomic_DNA"/>
</dbReference>
<dbReference type="SUPFAM" id="SSF51735">
    <property type="entry name" value="NAD(P)-binding Rossmann-fold domains"/>
    <property type="match status" value="1"/>
</dbReference>
<dbReference type="NCBIfam" id="TIGR01181">
    <property type="entry name" value="dTDP_gluc_dehyt"/>
    <property type="match status" value="1"/>
</dbReference>
<dbReference type="Pfam" id="PF16363">
    <property type="entry name" value="GDP_Man_Dehyd"/>
    <property type="match status" value="1"/>
</dbReference>
<dbReference type="GO" id="GO:0009225">
    <property type="term" value="P:nucleotide-sugar metabolic process"/>
    <property type="evidence" value="ECO:0007669"/>
    <property type="project" value="InterPro"/>
</dbReference>
<dbReference type="KEGG" id="ppis:B1L02_14660"/>
<dbReference type="PANTHER" id="PTHR43000">
    <property type="entry name" value="DTDP-D-GLUCOSE 4,6-DEHYDRATASE-RELATED"/>
    <property type="match status" value="1"/>
</dbReference>
<dbReference type="CDD" id="cd05246">
    <property type="entry name" value="dTDP_GD_SDR_e"/>
    <property type="match status" value="1"/>
</dbReference>
<dbReference type="EC" id="4.2.1.46" evidence="4 7"/>
<name>A0AAD0RMA5_PSEO7</name>
<comment type="similarity">
    <text evidence="3 7">Belongs to the NAD(P)-dependent epimerase/dehydratase family. dTDP-glucose dehydratase subfamily.</text>
</comment>
<evidence type="ECO:0000256" key="1">
    <source>
        <dbReference type="ARBA" id="ARBA00001539"/>
    </source>
</evidence>
<dbReference type="GO" id="GO:0008460">
    <property type="term" value="F:dTDP-glucose 4,6-dehydratase activity"/>
    <property type="evidence" value="ECO:0007669"/>
    <property type="project" value="UniProtKB-EC"/>
</dbReference>
<dbReference type="AlphaFoldDB" id="A0AAD0RMA5"/>
<dbReference type="Gene3D" id="3.90.25.10">
    <property type="entry name" value="UDP-galactose 4-epimerase, domain 1"/>
    <property type="match status" value="1"/>
</dbReference>
<dbReference type="InterPro" id="IPR036291">
    <property type="entry name" value="NAD(P)-bd_dom_sf"/>
</dbReference>
<evidence type="ECO:0000313" key="9">
    <source>
        <dbReference type="EMBL" id="AXR01163.1"/>
    </source>
</evidence>
<proteinExistence type="inferred from homology"/>
<dbReference type="InterPro" id="IPR016040">
    <property type="entry name" value="NAD(P)-bd_dom"/>
</dbReference>
<organism evidence="9 10">
    <name type="scientific">Pseudoalteromonas piscicida</name>
    <dbReference type="NCBI Taxonomy" id="43662"/>
    <lineage>
        <taxon>Bacteria</taxon>
        <taxon>Pseudomonadati</taxon>
        <taxon>Pseudomonadota</taxon>
        <taxon>Gammaproteobacteria</taxon>
        <taxon>Alteromonadales</taxon>
        <taxon>Pseudoalteromonadaceae</taxon>
        <taxon>Pseudoalteromonas</taxon>
    </lineage>
</organism>
<comment type="catalytic activity">
    <reaction evidence="1 7">
        <text>dTDP-alpha-D-glucose = dTDP-4-dehydro-6-deoxy-alpha-D-glucose + H2O</text>
        <dbReference type="Rhea" id="RHEA:17221"/>
        <dbReference type="ChEBI" id="CHEBI:15377"/>
        <dbReference type="ChEBI" id="CHEBI:57477"/>
        <dbReference type="ChEBI" id="CHEBI:57649"/>
        <dbReference type="EC" id="4.2.1.46"/>
    </reaction>
</comment>
<evidence type="ECO:0000256" key="4">
    <source>
        <dbReference type="ARBA" id="ARBA00011990"/>
    </source>
</evidence>
<accession>A0AAD0RMA5</accession>
<sequence>MASKYNKLDQAKVMVTGGAGFIGSAVIRHLLANTNAQILNIDKLTYASNKAALDTFSEEPNYQFIQLDICEREALAQAVSSFEPSYILHLAAESHVDRSISGPAEFIETNIVGTYQLLEVSRLYYASLTKEAQSHFRFHHISTDEVYGDLDENAAPFAEDHKYQPSSPYAASKASSDHLVRAWGRTYGLPYIITNCSNNYGPYQHPEKLIPLMIRNALQGKELPVYGDGTQIRDWLYVDDHASALCTVLERAAPRTTFNIGGKNEIRNIELVSMICHHLELLVPNHPIAIAAGGDGFAKLIRFVDDRAGHDTRYAIDNTKIQQELGWYPEYQFEQGLLQTVQWYLKDFEAGEKL</sequence>
<dbReference type="Proteomes" id="UP000258102">
    <property type="component" value="Chromosome 1"/>
</dbReference>
<protein>
    <recommendedName>
        <fullName evidence="4 7">dTDP-glucose 4,6-dehydratase</fullName>
        <ecNumber evidence="4 7">4.2.1.46</ecNumber>
    </recommendedName>
</protein>
<evidence type="ECO:0000256" key="6">
    <source>
        <dbReference type="ARBA" id="ARBA00023239"/>
    </source>
</evidence>
<evidence type="ECO:0000259" key="8">
    <source>
        <dbReference type="Pfam" id="PF16363"/>
    </source>
</evidence>
<evidence type="ECO:0000256" key="5">
    <source>
        <dbReference type="ARBA" id="ARBA00023027"/>
    </source>
</evidence>
<keyword evidence="6 7" id="KW-0456">Lyase</keyword>
<dbReference type="RefSeq" id="WP_088531620.1">
    <property type="nucleotide sequence ID" value="NZ_CP021646.1"/>
</dbReference>